<name>A0A1B8GGP7_9PEZI</name>
<feature type="transmembrane region" description="Helical" evidence="10">
    <location>
        <begin position="1009"/>
        <end position="1030"/>
    </location>
</feature>
<proteinExistence type="inferred from homology"/>
<dbReference type="InterPro" id="IPR017871">
    <property type="entry name" value="ABC_transporter-like_CS"/>
</dbReference>
<dbReference type="Gene3D" id="3.40.50.300">
    <property type="entry name" value="P-loop containing nucleotide triphosphate hydrolases"/>
    <property type="match status" value="2"/>
</dbReference>
<evidence type="ECO:0000259" key="11">
    <source>
        <dbReference type="PROSITE" id="PS50893"/>
    </source>
</evidence>
<dbReference type="STRING" id="342668.A0A1B8GGP7"/>
<feature type="transmembrane region" description="Helical" evidence="10">
    <location>
        <begin position="370"/>
        <end position="392"/>
    </location>
</feature>
<evidence type="ECO:0000256" key="10">
    <source>
        <dbReference type="SAM" id="Phobius"/>
    </source>
</evidence>
<dbReference type="SMART" id="SM00382">
    <property type="entry name" value="AAA"/>
    <property type="match status" value="2"/>
</dbReference>
<dbReference type="GO" id="GO:0016887">
    <property type="term" value="F:ATP hydrolysis activity"/>
    <property type="evidence" value="ECO:0007669"/>
    <property type="project" value="InterPro"/>
</dbReference>
<protein>
    <recommendedName>
        <fullName evidence="11">ABC transporter domain-containing protein</fullName>
    </recommendedName>
</protein>
<feature type="transmembrane region" description="Helical" evidence="10">
    <location>
        <begin position="968"/>
        <end position="988"/>
    </location>
</feature>
<feature type="transmembrane region" description="Helical" evidence="10">
    <location>
        <begin position="1195"/>
        <end position="1215"/>
    </location>
</feature>
<evidence type="ECO:0000256" key="7">
    <source>
        <dbReference type="ARBA" id="ARBA00022840"/>
    </source>
</evidence>
<keyword evidence="5" id="KW-0677">Repeat</keyword>
<dbReference type="CDD" id="cd03263">
    <property type="entry name" value="ABC_subfamily_A"/>
    <property type="match status" value="2"/>
</dbReference>
<feature type="transmembrane region" description="Helical" evidence="10">
    <location>
        <begin position="343"/>
        <end position="363"/>
    </location>
</feature>
<dbReference type="PANTHER" id="PTHR19229:SF36">
    <property type="entry name" value="ATP-BINDING CASSETTE SUB-FAMILY A MEMBER 2"/>
    <property type="match status" value="1"/>
</dbReference>
<dbReference type="GeneID" id="28840923"/>
<evidence type="ECO:0000256" key="5">
    <source>
        <dbReference type="ARBA" id="ARBA00022737"/>
    </source>
</evidence>
<dbReference type="GO" id="GO:0016020">
    <property type="term" value="C:membrane"/>
    <property type="evidence" value="ECO:0007669"/>
    <property type="project" value="UniProtKB-SubCell"/>
</dbReference>
<feature type="transmembrane region" description="Helical" evidence="10">
    <location>
        <begin position="317"/>
        <end position="337"/>
    </location>
</feature>
<reference evidence="13" key="2">
    <citation type="journal article" date="2018" name="Nat. Commun.">
        <title>Extreme sensitivity to ultraviolet light in the fungal pathogen causing white-nose syndrome of bats.</title>
        <authorList>
            <person name="Palmer J.M."/>
            <person name="Drees K.P."/>
            <person name="Foster J.T."/>
            <person name="Lindner D.L."/>
        </authorList>
    </citation>
    <scope>NUCLEOTIDE SEQUENCE [LARGE SCALE GENOMIC DNA]</scope>
    <source>
        <strain evidence="13">UAMH 10579</strain>
    </source>
</reference>
<evidence type="ECO:0000313" key="12">
    <source>
        <dbReference type="EMBL" id="OBT95005.1"/>
    </source>
</evidence>
<dbReference type="SUPFAM" id="SSF52540">
    <property type="entry name" value="P-loop containing nucleoside triphosphate hydrolases"/>
    <property type="match status" value="2"/>
</dbReference>
<dbReference type="InterPro" id="IPR013525">
    <property type="entry name" value="ABC2_TM"/>
</dbReference>
<feature type="transmembrane region" description="Helical" evidence="10">
    <location>
        <begin position="416"/>
        <end position="436"/>
    </location>
</feature>
<evidence type="ECO:0000256" key="4">
    <source>
        <dbReference type="ARBA" id="ARBA00022692"/>
    </source>
</evidence>
<accession>A0A1B8GGP7</accession>
<feature type="transmembrane region" description="Helical" evidence="10">
    <location>
        <begin position="290"/>
        <end position="310"/>
    </location>
</feature>
<keyword evidence="6" id="KW-0547">Nucleotide-binding</keyword>
<evidence type="ECO:0000256" key="8">
    <source>
        <dbReference type="ARBA" id="ARBA00022989"/>
    </source>
</evidence>
<comment type="similarity">
    <text evidence="2">Belongs to the ABC transporter superfamily. ABCA family.</text>
</comment>
<dbReference type="Proteomes" id="UP000091956">
    <property type="component" value="Unassembled WGS sequence"/>
</dbReference>
<feature type="transmembrane region" description="Helical" evidence="10">
    <location>
        <begin position="1113"/>
        <end position="1136"/>
    </location>
</feature>
<dbReference type="RefSeq" id="XP_018128738.1">
    <property type="nucleotide sequence ID" value="XM_018276971.2"/>
</dbReference>
<reference evidence="12 13" key="1">
    <citation type="submission" date="2016-03" db="EMBL/GenBank/DDBJ databases">
        <title>Comparative genomics of Pseudogymnoascus destructans, the fungus causing white-nose syndrome of bats.</title>
        <authorList>
            <person name="Palmer J.M."/>
            <person name="Drees K.P."/>
            <person name="Foster J.T."/>
            <person name="Lindner D.L."/>
        </authorList>
    </citation>
    <scope>NUCLEOTIDE SEQUENCE [LARGE SCALE GENOMIC DNA]</scope>
    <source>
        <strain evidence="12 13">UAMH 10579</strain>
    </source>
</reference>
<dbReference type="GO" id="GO:0005524">
    <property type="term" value="F:ATP binding"/>
    <property type="evidence" value="ECO:0007669"/>
    <property type="project" value="UniProtKB-KW"/>
</dbReference>
<dbReference type="InterPro" id="IPR027417">
    <property type="entry name" value="P-loop_NTPase"/>
</dbReference>
<feature type="domain" description="ABC transporter" evidence="11">
    <location>
        <begin position="1258"/>
        <end position="1486"/>
    </location>
</feature>
<keyword evidence="9 10" id="KW-0472">Membrane</keyword>
<dbReference type="Pfam" id="PF00005">
    <property type="entry name" value="ABC_tran"/>
    <property type="match status" value="2"/>
</dbReference>
<dbReference type="GO" id="GO:0140359">
    <property type="term" value="F:ABC-type transporter activity"/>
    <property type="evidence" value="ECO:0007669"/>
    <property type="project" value="InterPro"/>
</dbReference>
<evidence type="ECO:0000256" key="9">
    <source>
        <dbReference type="ARBA" id="ARBA00023136"/>
    </source>
</evidence>
<feature type="transmembrane region" description="Helical" evidence="10">
    <location>
        <begin position="836"/>
        <end position="857"/>
    </location>
</feature>
<keyword evidence="13" id="KW-1185">Reference proteome</keyword>
<dbReference type="OrthoDB" id="8061355at2759"/>
<dbReference type="InterPro" id="IPR003439">
    <property type="entry name" value="ABC_transporter-like_ATP-bd"/>
</dbReference>
<keyword evidence="3" id="KW-0813">Transport</keyword>
<keyword evidence="4 10" id="KW-0812">Transmembrane</keyword>
<evidence type="ECO:0000256" key="1">
    <source>
        <dbReference type="ARBA" id="ARBA00004141"/>
    </source>
</evidence>
<evidence type="ECO:0000313" key="13">
    <source>
        <dbReference type="Proteomes" id="UP000091956"/>
    </source>
</evidence>
<feature type="domain" description="ABC transporter" evidence="11">
    <location>
        <begin position="464"/>
        <end position="697"/>
    </location>
</feature>
<dbReference type="PANTHER" id="PTHR19229">
    <property type="entry name" value="ATP-BINDING CASSETTE TRANSPORTER SUBFAMILY A ABCA"/>
    <property type="match status" value="1"/>
</dbReference>
<evidence type="ECO:0000256" key="6">
    <source>
        <dbReference type="ARBA" id="ARBA00022741"/>
    </source>
</evidence>
<organism evidence="12 13">
    <name type="scientific">Pseudogymnoascus verrucosus</name>
    <dbReference type="NCBI Taxonomy" id="342668"/>
    <lineage>
        <taxon>Eukaryota</taxon>
        <taxon>Fungi</taxon>
        <taxon>Dikarya</taxon>
        <taxon>Ascomycota</taxon>
        <taxon>Pezizomycotina</taxon>
        <taxon>Leotiomycetes</taxon>
        <taxon>Thelebolales</taxon>
        <taxon>Thelebolaceae</taxon>
        <taxon>Pseudogymnoascus</taxon>
    </lineage>
</organism>
<dbReference type="GO" id="GO:0005319">
    <property type="term" value="F:lipid transporter activity"/>
    <property type="evidence" value="ECO:0007669"/>
    <property type="project" value="TreeGrafter"/>
</dbReference>
<feature type="transmembrane region" description="Helical" evidence="10">
    <location>
        <begin position="1050"/>
        <end position="1076"/>
    </location>
</feature>
<dbReference type="EMBL" id="KV460239">
    <property type="protein sequence ID" value="OBT95005.1"/>
    <property type="molecule type" value="Genomic_DNA"/>
</dbReference>
<dbReference type="InterPro" id="IPR003593">
    <property type="entry name" value="AAA+_ATPase"/>
</dbReference>
<gene>
    <name evidence="12" type="ORF">VE01_07537</name>
</gene>
<dbReference type="PROSITE" id="PS50893">
    <property type="entry name" value="ABC_TRANSPORTER_2"/>
    <property type="match status" value="2"/>
</dbReference>
<comment type="subcellular location">
    <subcellularLocation>
        <location evidence="1">Membrane</location>
        <topology evidence="1">Multi-pass membrane protein</topology>
    </subcellularLocation>
</comment>
<sequence>MGFLKQVWTLTAKNLLIAVRRHPLPTSIRTFILPVAFMIFLTYSRFLFAQPNVFGIGPPRPIRSLEDGMAAATNGRDKVIFIDNGLNGGDIDRVIDAVSAPIIAAGRNVTRLPDGTDLAKICRTSFRGITKCYGAVEFASSPSEGPYGRWNYSLRFDGALGSIVNMQRGDNDHQIYALPLQRAVDSAIASVNTTIDHSKLPKTVMEYPYTTITEEERKKLLRTKFQRTIITALGIAFLLAMVGVVYHLSGFMATERDIGMSQLIEAMMPNEKRWQPQIARLLSYHLSFTIMYAPGWFVMGVVLSFGLFTATSAEITILYHILLGLSLTSWSYMGGAFFKRAQLSGITITIITLVLGIIAQAFGSKTGSGGMVMVLSALFAPCNYVWFMMYIARFEEHEIPANLNQNAPDLWKTKGTWFFVFLFIQIFAYAAIGVFVERWLHGTQSKGRTTVKENMGTGLAQHTVELSEFTKEYPAKFMRRMFRRSKGTTVMAVNGLSLSASKGEIMVLLGANGSGKSTTLDAIAGMNPVTSGTITVNGTGGIGICPQKNVLWPELTARDHIRIFSNLKSTGASPTKEENAELIRSVDLDRKIDAKSHTLSGGQKRKLQLGMMLTGGSAVCCVDEVSSGLDPLSRRKIWDILLAERGARTIILTTHFLDEADLLADRIAILSKGTLRAEGSSVELKNKLGGGYRVHLHTTSVDREVPAIDGITAVKQFDQITYKAATSSQAALIVKTLESHGIEDYELSGPTIEDVFLQLADEIRHESETIAGAAPPATAATGASDVRLVGDRNEPVLATPSSDNQSLDLMQGRPIGLVRQGWVMFRKRLTLIRRNFLPPLAVFFIPIICASLVTRLVKDQKTPTCSPVTAKDAKFETISNQYVYDLIVGPSSKFVGTSAAAFFGKLFQGLPEASLIANYITDDNLHIMPTYSDFNKYIDVNHQNVTPGGFWLGNADSAPTITYQASHYLYSAIFAQNILGSLMSNITVTTQFRDFESPWQPGTGNSLQLVVYFGLVCAAVPAFFSLYPTLERLRHVRGLEYSNGVRPAPLWFAYLIFDWVVFLVSLLIVTVIFAALSKVWYHIPYLFVVLLFYSLASIQMAYIVSLYARGQLASFAIAAGSQAIFFLLYLIAFMSVNTFLPVDKVDKAALVVHYTISLVTPMGSLVRALFVSMNLFQTTCVGFELSPNPGSMNMYGAPILYLAVQSVVFFLYLLWHDSDSVVSRIRGSRQKLPESDEVELDDRADKLSRVDTGNSDGLRVRHLTKSFKKFTAVENLSFAVERGEVFALLGPNGAGKSTTISLIRGDIRPSKNGGNIYVDDILISKHRAKARLHLGVCPQFDAIDQLTVAEHLRFYARVRGVPDIEHNVAAITTAVGLDAFSHRMAAKLSGGNKRKLSLGIALMGNPSVLLLDEPSSGMDAAAKRVMWRTLANVSAGRAILLTTHSMEEAGALASRAGIMAKRMLALGTTDHLRRAHGDAYHVHLVTTTAPHTSPREMAELRDWVVNEFPGASIEEKTYHGQLRFSVPTASLTSDAASGVTDEIEGGGEPVGKKAASGIGALIMALEERKAELGLEYYSVSPTTLDQVFLAIVTKNNVEEENYAAPKRGLGIWEKIPWGKKKAVEGSPVK</sequence>
<feature type="transmembrane region" description="Helical" evidence="10">
    <location>
        <begin position="1148"/>
        <end position="1175"/>
    </location>
</feature>
<keyword evidence="8 10" id="KW-1133">Transmembrane helix</keyword>
<dbReference type="PROSITE" id="PS00211">
    <property type="entry name" value="ABC_TRANSPORTER_1"/>
    <property type="match status" value="2"/>
</dbReference>
<evidence type="ECO:0000256" key="2">
    <source>
        <dbReference type="ARBA" id="ARBA00008869"/>
    </source>
</evidence>
<evidence type="ECO:0000256" key="3">
    <source>
        <dbReference type="ARBA" id="ARBA00022448"/>
    </source>
</evidence>
<dbReference type="FunFam" id="3.40.50.300:FF:001345">
    <property type="entry name" value="Related to ABC transporter"/>
    <property type="match status" value="1"/>
</dbReference>
<feature type="transmembrane region" description="Helical" evidence="10">
    <location>
        <begin position="228"/>
        <end position="248"/>
    </location>
</feature>
<feature type="transmembrane region" description="Helical" evidence="10">
    <location>
        <begin position="1083"/>
        <end position="1107"/>
    </location>
</feature>
<feature type="transmembrane region" description="Helical" evidence="10">
    <location>
        <begin position="31"/>
        <end position="48"/>
    </location>
</feature>
<dbReference type="FunFam" id="3.40.50.300:FF:001344">
    <property type="entry name" value="Related to ABC transporter"/>
    <property type="match status" value="1"/>
</dbReference>
<dbReference type="Pfam" id="PF12698">
    <property type="entry name" value="ABC2_membrane_3"/>
    <property type="match status" value="1"/>
</dbReference>
<keyword evidence="7" id="KW-0067">ATP-binding</keyword>
<dbReference type="InterPro" id="IPR026082">
    <property type="entry name" value="ABCA"/>
</dbReference>